<proteinExistence type="predicted"/>
<dbReference type="PROSITE" id="PS51257">
    <property type="entry name" value="PROKAR_LIPOPROTEIN"/>
    <property type="match status" value="1"/>
</dbReference>
<sequence length="254" mass="28943">MNRSRCVLLRLGCILAVASGCGFGGESGKNCRCVPETDAASFPHCEGITFEEEVETANPFATRQPECPSGQLLFLREPTTPEAVLFNVRDTFQGFSPIQYLDLLSDDFLFVPDLDGLSLYPEVFQAPGDYDPEADRDTLWTREDERRFATNFLDRTEFQRITFDRWYQAGEDDVIFDDSDPLRETYIFNYAIELILPPGEDGVALLLEVRGRAEVDLVTPTLENPVWTVRRWQDLRDPASTKNSMTQMRGEFLQ</sequence>
<name>A0A382BK03_9ZZZZ</name>
<protein>
    <recommendedName>
        <fullName evidence="2">Lipoprotein</fullName>
    </recommendedName>
</protein>
<dbReference type="AlphaFoldDB" id="A0A382BK03"/>
<evidence type="ECO:0008006" key="2">
    <source>
        <dbReference type="Google" id="ProtNLM"/>
    </source>
</evidence>
<gene>
    <name evidence="1" type="ORF">METZ01_LOCUS166725</name>
</gene>
<dbReference type="EMBL" id="UINC01030072">
    <property type="protein sequence ID" value="SVB13871.1"/>
    <property type="molecule type" value="Genomic_DNA"/>
</dbReference>
<reference evidence="1" key="1">
    <citation type="submission" date="2018-05" db="EMBL/GenBank/DDBJ databases">
        <authorList>
            <person name="Lanie J.A."/>
            <person name="Ng W.-L."/>
            <person name="Kazmierczak K.M."/>
            <person name="Andrzejewski T.M."/>
            <person name="Davidsen T.M."/>
            <person name="Wayne K.J."/>
            <person name="Tettelin H."/>
            <person name="Glass J.I."/>
            <person name="Rusch D."/>
            <person name="Podicherti R."/>
            <person name="Tsui H.-C.T."/>
            <person name="Winkler M.E."/>
        </authorList>
    </citation>
    <scope>NUCLEOTIDE SEQUENCE</scope>
</reference>
<evidence type="ECO:0000313" key="1">
    <source>
        <dbReference type="EMBL" id="SVB13871.1"/>
    </source>
</evidence>
<accession>A0A382BK03</accession>
<organism evidence="1">
    <name type="scientific">marine metagenome</name>
    <dbReference type="NCBI Taxonomy" id="408172"/>
    <lineage>
        <taxon>unclassified sequences</taxon>
        <taxon>metagenomes</taxon>
        <taxon>ecological metagenomes</taxon>
    </lineage>
</organism>